<dbReference type="EMBL" id="JAHRHJ020000001">
    <property type="protein sequence ID" value="KAH9331497.1"/>
    <property type="molecule type" value="Genomic_DNA"/>
</dbReference>
<sequence>DRHSEQGGRLQDRRPVQGGGHETATLQGGNFVTEGQEAKERGKKSENKGRWGLSRACG</sequence>
<feature type="non-terminal residue" evidence="2">
    <location>
        <position position="1"/>
    </location>
</feature>
<dbReference type="Proteomes" id="UP000824469">
    <property type="component" value="Unassembled WGS sequence"/>
</dbReference>
<evidence type="ECO:0000313" key="2">
    <source>
        <dbReference type="EMBL" id="KAH9331497.1"/>
    </source>
</evidence>
<dbReference type="AlphaFoldDB" id="A0AA38GZF3"/>
<evidence type="ECO:0000256" key="1">
    <source>
        <dbReference type="SAM" id="MobiDB-lite"/>
    </source>
</evidence>
<accession>A0AA38GZF3</accession>
<feature type="compositionally biased region" description="Basic and acidic residues" evidence="1">
    <location>
        <begin position="36"/>
        <end position="49"/>
    </location>
</feature>
<evidence type="ECO:0000313" key="3">
    <source>
        <dbReference type="Proteomes" id="UP000824469"/>
    </source>
</evidence>
<proteinExistence type="predicted"/>
<feature type="compositionally biased region" description="Basic and acidic residues" evidence="1">
    <location>
        <begin position="1"/>
        <end position="15"/>
    </location>
</feature>
<feature type="non-terminal residue" evidence="2">
    <location>
        <position position="58"/>
    </location>
</feature>
<reference evidence="2 3" key="1">
    <citation type="journal article" date="2021" name="Nat. Plants">
        <title>The Taxus genome provides insights into paclitaxel biosynthesis.</title>
        <authorList>
            <person name="Xiong X."/>
            <person name="Gou J."/>
            <person name="Liao Q."/>
            <person name="Li Y."/>
            <person name="Zhou Q."/>
            <person name="Bi G."/>
            <person name="Li C."/>
            <person name="Du R."/>
            <person name="Wang X."/>
            <person name="Sun T."/>
            <person name="Guo L."/>
            <person name="Liang H."/>
            <person name="Lu P."/>
            <person name="Wu Y."/>
            <person name="Zhang Z."/>
            <person name="Ro D.K."/>
            <person name="Shang Y."/>
            <person name="Huang S."/>
            <person name="Yan J."/>
        </authorList>
    </citation>
    <scope>NUCLEOTIDE SEQUENCE [LARGE SCALE GENOMIC DNA]</scope>
    <source>
        <strain evidence="2">Ta-2019</strain>
    </source>
</reference>
<name>A0AA38GZF3_TAXCH</name>
<gene>
    <name evidence="2" type="ORF">KI387_003605</name>
</gene>
<keyword evidence="3" id="KW-1185">Reference proteome</keyword>
<comment type="caution">
    <text evidence="2">The sequence shown here is derived from an EMBL/GenBank/DDBJ whole genome shotgun (WGS) entry which is preliminary data.</text>
</comment>
<protein>
    <submittedName>
        <fullName evidence="2">Uncharacterized protein</fullName>
    </submittedName>
</protein>
<feature type="region of interest" description="Disordered" evidence="1">
    <location>
        <begin position="1"/>
        <end position="58"/>
    </location>
</feature>
<organism evidence="2 3">
    <name type="scientific">Taxus chinensis</name>
    <name type="common">Chinese yew</name>
    <name type="synonym">Taxus wallichiana var. chinensis</name>
    <dbReference type="NCBI Taxonomy" id="29808"/>
    <lineage>
        <taxon>Eukaryota</taxon>
        <taxon>Viridiplantae</taxon>
        <taxon>Streptophyta</taxon>
        <taxon>Embryophyta</taxon>
        <taxon>Tracheophyta</taxon>
        <taxon>Spermatophyta</taxon>
        <taxon>Pinopsida</taxon>
        <taxon>Pinidae</taxon>
        <taxon>Conifers II</taxon>
        <taxon>Cupressales</taxon>
        <taxon>Taxaceae</taxon>
        <taxon>Taxus</taxon>
    </lineage>
</organism>